<dbReference type="Proteomes" id="UP000189462">
    <property type="component" value="Unassembled WGS sequence"/>
</dbReference>
<reference evidence="2 3" key="1">
    <citation type="submission" date="2017-02" db="EMBL/GenBank/DDBJ databases">
        <title>Genomic diversity within the haloalkaliphilic genus Thioalkalivibrio.</title>
        <authorList>
            <person name="Ahn A.-C."/>
            <person name="Meier-Kolthoff J."/>
            <person name="Overmars L."/>
            <person name="Richter M."/>
            <person name="Woyke T."/>
            <person name="Sorokin D.Y."/>
            <person name="Muyzer G."/>
        </authorList>
    </citation>
    <scope>NUCLEOTIDE SEQUENCE [LARGE SCALE GENOMIC DNA]</scope>
    <source>
        <strain evidence="2 3">ALJD</strain>
    </source>
</reference>
<dbReference type="Gene3D" id="3.40.50.1820">
    <property type="entry name" value="alpha/beta hydrolase"/>
    <property type="match status" value="1"/>
</dbReference>
<sequence>MEAGFMEGARGGIFYVLHPPVGLLRGAVLYAHPFAEEMNKSRRMAALQARLLAAHGFAVLMPDHYGCGDSAGDFGEATWDGWIDDLAAAAELLHSRYNAPLTLWGLRTGCLLLSELLARGIAPERCLFWQPVTSGELYLNQFLRLRTASEMMAGGKESVKALREALARGETLEVAGYMLSPALAQPLAGARLAPPACPAHWMEVVMDEGAELPPASCRVVDAWRAEGASVSVSTVPGEPFWNTQEIREVPALLDASLKCLLEAD</sequence>
<evidence type="ECO:0000313" key="3">
    <source>
        <dbReference type="Proteomes" id="UP000189462"/>
    </source>
</evidence>
<keyword evidence="2" id="KW-0378">Hydrolase</keyword>
<dbReference type="STRING" id="108003.B1C78_14110"/>
<evidence type="ECO:0000259" key="1">
    <source>
        <dbReference type="Pfam" id="PF12146"/>
    </source>
</evidence>
<keyword evidence="3" id="KW-1185">Reference proteome</keyword>
<proteinExistence type="predicted"/>
<dbReference type="InterPro" id="IPR022742">
    <property type="entry name" value="Hydrolase_4"/>
</dbReference>
<dbReference type="GO" id="GO:0016787">
    <property type="term" value="F:hydrolase activity"/>
    <property type="evidence" value="ECO:0007669"/>
    <property type="project" value="UniProtKB-KW"/>
</dbReference>
<dbReference type="OrthoDB" id="249225at2"/>
<dbReference type="InterPro" id="IPR029058">
    <property type="entry name" value="AB_hydrolase_fold"/>
</dbReference>
<dbReference type="NCBIfam" id="TIGR03101">
    <property type="entry name" value="hydr2_PEP"/>
    <property type="match status" value="1"/>
</dbReference>
<name>A0A1V3ND09_9GAMM</name>
<dbReference type="InterPro" id="IPR017532">
    <property type="entry name" value="Hydrolase-2_PEP"/>
</dbReference>
<protein>
    <submittedName>
        <fullName evidence="2">Hydrolase 2, exosortase A system-associated</fullName>
    </submittedName>
</protein>
<accession>A0A1V3ND09</accession>
<organism evidence="2 3">
    <name type="scientific">Thioalkalivibrio denitrificans</name>
    <dbReference type="NCBI Taxonomy" id="108003"/>
    <lineage>
        <taxon>Bacteria</taxon>
        <taxon>Pseudomonadati</taxon>
        <taxon>Pseudomonadota</taxon>
        <taxon>Gammaproteobacteria</taxon>
        <taxon>Chromatiales</taxon>
        <taxon>Ectothiorhodospiraceae</taxon>
        <taxon>Thioalkalivibrio</taxon>
    </lineage>
</organism>
<dbReference type="AlphaFoldDB" id="A0A1V3ND09"/>
<gene>
    <name evidence="2" type="ORF">B1C78_14110</name>
</gene>
<dbReference type="EMBL" id="MVBK01000093">
    <property type="protein sequence ID" value="OOG22752.1"/>
    <property type="molecule type" value="Genomic_DNA"/>
</dbReference>
<comment type="caution">
    <text evidence="2">The sequence shown here is derived from an EMBL/GenBank/DDBJ whole genome shotgun (WGS) entry which is preliminary data.</text>
</comment>
<dbReference type="SUPFAM" id="SSF53474">
    <property type="entry name" value="alpha/beta-Hydrolases"/>
    <property type="match status" value="1"/>
</dbReference>
<feature type="domain" description="Serine aminopeptidase S33" evidence="1">
    <location>
        <begin position="25"/>
        <end position="119"/>
    </location>
</feature>
<dbReference type="Pfam" id="PF12146">
    <property type="entry name" value="Hydrolase_4"/>
    <property type="match status" value="1"/>
</dbReference>
<dbReference type="RefSeq" id="WP_077279807.1">
    <property type="nucleotide sequence ID" value="NZ_MVBK01000093.1"/>
</dbReference>
<evidence type="ECO:0000313" key="2">
    <source>
        <dbReference type="EMBL" id="OOG22752.1"/>
    </source>
</evidence>